<dbReference type="InterPro" id="IPR038973">
    <property type="entry name" value="MutL/Mlh/Pms-like"/>
</dbReference>
<evidence type="ECO:0000313" key="9">
    <source>
        <dbReference type="Proteomes" id="UP000198951"/>
    </source>
</evidence>
<dbReference type="HAMAP" id="MF_00149">
    <property type="entry name" value="DNA_mis_repair"/>
    <property type="match status" value="1"/>
</dbReference>
<dbReference type="InterPro" id="IPR014721">
    <property type="entry name" value="Ribsml_uS5_D2-typ_fold_subgr"/>
</dbReference>
<dbReference type="OrthoDB" id="9763467at2"/>
<dbReference type="Pfam" id="PF01119">
    <property type="entry name" value="DNA_mis_repair"/>
    <property type="match status" value="1"/>
</dbReference>
<dbReference type="Gene3D" id="3.30.1370.100">
    <property type="entry name" value="MutL, C-terminal domain, regulatory subdomain"/>
    <property type="match status" value="1"/>
</dbReference>
<feature type="domain" description="MutL C-terminal dimerisation" evidence="6">
    <location>
        <begin position="434"/>
        <end position="576"/>
    </location>
</feature>
<dbReference type="InterPro" id="IPR020667">
    <property type="entry name" value="DNA_mismatch_repair_MutL"/>
</dbReference>
<dbReference type="SMART" id="SM01340">
    <property type="entry name" value="DNA_mis_repair"/>
    <property type="match status" value="1"/>
</dbReference>
<dbReference type="CDD" id="cd00782">
    <property type="entry name" value="MutL_Trans"/>
    <property type="match status" value="1"/>
</dbReference>
<dbReference type="GO" id="GO:0016887">
    <property type="term" value="F:ATP hydrolysis activity"/>
    <property type="evidence" value="ECO:0007669"/>
    <property type="project" value="InterPro"/>
</dbReference>
<dbReference type="InterPro" id="IPR014790">
    <property type="entry name" value="MutL_C"/>
</dbReference>
<keyword evidence="3 5" id="KW-0227">DNA damage</keyword>
<dbReference type="InterPro" id="IPR037198">
    <property type="entry name" value="MutL_C_sf"/>
</dbReference>
<keyword evidence="4 5" id="KW-0234">DNA repair</keyword>
<dbReference type="PANTHER" id="PTHR10073">
    <property type="entry name" value="DNA MISMATCH REPAIR PROTEIN MLH, PMS, MUTL"/>
    <property type="match status" value="1"/>
</dbReference>
<dbReference type="AlphaFoldDB" id="A0A1H4F176"/>
<keyword evidence="9" id="KW-1185">Reference proteome</keyword>
<evidence type="ECO:0000313" key="8">
    <source>
        <dbReference type="EMBL" id="SEA90727.1"/>
    </source>
</evidence>
<evidence type="ECO:0000256" key="3">
    <source>
        <dbReference type="ARBA" id="ARBA00022763"/>
    </source>
</evidence>
<dbReference type="RefSeq" id="WP_091092083.1">
    <property type="nucleotide sequence ID" value="NZ_FNRD01000011.1"/>
</dbReference>
<dbReference type="PANTHER" id="PTHR10073:SF12">
    <property type="entry name" value="DNA MISMATCH REPAIR PROTEIN MLH1"/>
    <property type="match status" value="1"/>
</dbReference>
<dbReference type="InterPro" id="IPR014762">
    <property type="entry name" value="DNA_mismatch_repair_CS"/>
</dbReference>
<dbReference type="PROSITE" id="PS00058">
    <property type="entry name" value="DNA_MISMATCH_REPAIR_1"/>
    <property type="match status" value="1"/>
</dbReference>
<dbReference type="Gene3D" id="3.30.230.10">
    <property type="match status" value="1"/>
</dbReference>
<dbReference type="CDD" id="cd16926">
    <property type="entry name" value="HATPase_MutL-MLH-PMS-like"/>
    <property type="match status" value="1"/>
</dbReference>
<gene>
    <name evidence="5" type="primary">mutL</name>
    <name evidence="8" type="ORF">SAMN05443667_111117</name>
</gene>
<dbReference type="InterPro" id="IPR042121">
    <property type="entry name" value="MutL_C_regsub"/>
</dbReference>
<dbReference type="SMART" id="SM00853">
    <property type="entry name" value="MutL_C"/>
    <property type="match status" value="1"/>
</dbReference>
<dbReference type="Pfam" id="PF13589">
    <property type="entry name" value="HATPase_c_3"/>
    <property type="match status" value="1"/>
</dbReference>
<evidence type="ECO:0000256" key="2">
    <source>
        <dbReference type="ARBA" id="ARBA00021975"/>
    </source>
</evidence>
<proteinExistence type="inferred from homology"/>
<evidence type="ECO:0000256" key="4">
    <source>
        <dbReference type="ARBA" id="ARBA00023204"/>
    </source>
</evidence>
<dbReference type="Gene3D" id="3.30.565.10">
    <property type="entry name" value="Histidine kinase-like ATPase, C-terminal domain"/>
    <property type="match status" value="1"/>
</dbReference>
<evidence type="ECO:0000259" key="6">
    <source>
        <dbReference type="SMART" id="SM00853"/>
    </source>
</evidence>
<dbReference type="SUPFAM" id="SSF118116">
    <property type="entry name" value="DNA mismatch repair protein MutL"/>
    <property type="match status" value="1"/>
</dbReference>
<dbReference type="EMBL" id="FNRD01000011">
    <property type="protein sequence ID" value="SEA90727.1"/>
    <property type="molecule type" value="Genomic_DNA"/>
</dbReference>
<sequence length="618" mass="69203">MSSIIQLLPDHVANQIAAGEVVQRPASVVKELLENAVDAKASDIKLIIKDAGKALVQVIDNGLGMSVTDARLCFERHATSKIRKAEDLFSLHTKGFRGEALASIAAIAHVEMKTKQDQEELGTQIIVEGSKFVSQEVAVLPKGTSFAVKNLFFNIPARRNFLKSDTVEYRHIIDEFQRVALAHPNIYFTFFHNGSEMFNLPPSSMRQRIVNIFAGKTNEKLVPVQEETEIVTIQGFVSKPEFAKKNRGEQFFFVNDRFIKSGYLHHAIMAAYDGILRDGAQPSYFLYLTVPPNTIDINIHPTKTEIKFDDEHAMYAILRASIKHSLGQFNVAPVLDFDRDSNLDTPYHYKDLEGATPTIQVDGSFNPFSDDKVNKHYSGSSYRKPEPTASWESLYVGLKQEGEFISGNTDFSFESEEVTGSLFNEEEVEQTVNNAYQIHKKYIVSPIKSGMVIVDQQRAHQRVLYEQFLTNMTVNQASSQQLLFPLDLFFSATEMELIQDLKLSLVNTGFVFEETSIDHVVISGIPVNVTESEVSLVLEQLLSDLQDGIPDSSFSQNDTIAKSMAKSLAVKTGTALTLKEQENLVNGLFACKDPNVSPFQKPTFITMRVEDLDKKFAL</sequence>
<dbReference type="GO" id="GO:0006298">
    <property type="term" value="P:mismatch repair"/>
    <property type="evidence" value="ECO:0007669"/>
    <property type="project" value="UniProtKB-UniRule"/>
</dbReference>
<dbReference type="NCBIfam" id="TIGR00585">
    <property type="entry name" value="mutl"/>
    <property type="match status" value="1"/>
</dbReference>
<dbReference type="InterPro" id="IPR013507">
    <property type="entry name" value="DNA_mismatch_S5_2-like"/>
</dbReference>
<dbReference type="Gene3D" id="3.30.1540.20">
    <property type="entry name" value="MutL, C-terminal domain, dimerisation subdomain"/>
    <property type="match status" value="1"/>
</dbReference>
<reference evidence="9" key="1">
    <citation type="submission" date="2016-10" db="EMBL/GenBank/DDBJ databases">
        <authorList>
            <person name="Varghese N."/>
            <person name="Submissions S."/>
        </authorList>
    </citation>
    <scope>NUCLEOTIDE SEQUENCE [LARGE SCALE GENOMIC DNA]</scope>
    <source>
        <strain evidence="9">DSM 22376</strain>
    </source>
</reference>
<dbReference type="InterPro" id="IPR020568">
    <property type="entry name" value="Ribosomal_Su5_D2-typ_SF"/>
</dbReference>
<accession>A0A1H4F176</accession>
<dbReference type="GO" id="GO:0005524">
    <property type="term" value="F:ATP binding"/>
    <property type="evidence" value="ECO:0007669"/>
    <property type="project" value="InterPro"/>
</dbReference>
<protein>
    <recommendedName>
        <fullName evidence="2 5">DNA mismatch repair protein MutL</fullName>
    </recommendedName>
</protein>
<feature type="domain" description="DNA mismatch repair protein S5" evidence="7">
    <location>
        <begin position="209"/>
        <end position="327"/>
    </location>
</feature>
<dbReference type="STRING" id="150146.SAMN05443667_111117"/>
<evidence type="ECO:0000256" key="1">
    <source>
        <dbReference type="ARBA" id="ARBA00006082"/>
    </source>
</evidence>
<dbReference type="Proteomes" id="UP000198951">
    <property type="component" value="Unassembled WGS sequence"/>
</dbReference>
<evidence type="ECO:0000259" key="7">
    <source>
        <dbReference type="SMART" id="SM01340"/>
    </source>
</evidence>
<comment type="similarity">
    <text evidence="1 5">Belongs to the DNA mismatch repair MutL/HexB family.</text>
</comment>
<dbReference type="SUPFAM" id="SSF55874">
    <property type="entry name" value="ATPase domain of HSP90 chaperone/DNA topoisomerase II/histidine kinase"/>
    <property type="match status" value="1"/>
</dbReference>
<dbReference type="InterPro" id="IPR002099">
    <property type="entry name" value="MutL/Mlh/PMS"/>
</dbReference>
<dbReference type="FunFam" id="3.30.565.10:FF:000003">
    <property type="entry name" value="DNA mismatch repair endonuclease MutL"/>
    <property type="match status" value="1"/>
</dbReference>
<dbReference type="SUPFAM" id="SSF54211">
    <property type="entry name" value="Ribosomal protein S5 domain 2-like"/>
    <property type="match status" value="1"/>
</dbReference>
<name>A0A1H4F176_9FLAO</name>
<dbReference type="InterPro" id="IPR042120">
    <property type="entry name" value="MutL_C_dimsub"/>
</dbReference>
<dbReference type="InterPro" id="IPR036890">
    <property type="entry name" value="HATPase_C_sf"/>
</dbReference>
<comment type="function">
    <text evidence="5">This protein is involved in the repair of mismatches in DNA. It is required for dam-dependent methyl-directed DNA mismatch repair. May act as a 'molecular matchmaker', a protein that promotes the formation of a stable complex between two or more DNA-binding proteins in an ATP-dependent manner without itself being part of a final effector complex.</text>
</comment>
<dbReference type="GO" id="GO:0140664">
    <property type="term" value="F:ATP-dependent DNA damage sensor activity"/>
    <property type="evidence" value="ECO:0007669"/>
    <property type="project" value="InterPro"/>
</dbReference>
<organism evidence="8 9">
    <name type="scientific">Flavobacterium gillisiae</name>
    <dbReference type="NCBI Taxonomy" id="150146"/>
    <lineage>
        <taxon>Bacteria</taxon>
        <taxon>Pseudomonadati</taxon>
        <taxon>Bacteroidota</taxon>
        <taxon>Flavobacteriia</taxon>
        <taxon>Flavobacteriales</taxon>
        <taxon>Flavobacteriaceae</taxon>
        <taxon>Flavobacterium</taxon>
    </lineage>
</organism>
<dbReference type="GO" id="GO:0032300">
    <property type="term" value="C:mismatch repair complex"/>
    <property type="evidence" value="ECO:0007669"/>
    <property type="project" value="InterPro"/>
</dbReference>
<dbReference type="GO" id="GO:0030983">
    <property type="term" value="F:mismatched DNA binding"/>
    <property type="evidence" value="ECO:0007669"/>
    <property type="project" value="InterPro"/>
</dbReference>
<evidence type="ECO:0000256" key="5">
    <source>
        <dbReference type="HAMAP-Rule" id="MF_00149"/>
    </source>
</evidence>
<dbReference type="Pfam" id="PF08676">
    <property type="entry name" value="MutL_C"/>
    <property type="match status" value="1"/>
</dbReference>